<feature type="transmembrane region" description="Helical" evidence="4">
    <location>
        <begin position="210"/>
        <end position="230"/>
    </location>
</feature>
<dbReference type="KEGG" id="pchm:VFPPC_02320"/>
<evidence type="ECO:0000256" key="1">
    <source>
        <dbReference type="ARBA" id="ARBA00004141"/>
    </source>
</evidence>
<dbReference type="OrthoDB" id="6509908at2759"/>
<reference evidence="6 7" key="1">
    <citation type="journal article" date="2016" name="PLoS Pathog.">
        <title>Biosynthesis of antibiotic leucinostatins in bio-control fungus Purpureocillium lilacinum and their inhibition on phytophthora revealed by genome mining.</title>
        <authorList>
            <person name="Wang G."/>
            <person name="Liu Z."/>
            <person name="Lin R."/>
            <person name="Li E."/>
            <person name="Mao Z."/>
            <person name="Ling J."/>
            <person name="Yang Y."/>
            <person name="Yin W.B."/>
            <person name="Xie B."/>
        </authorList>
    </citation>
    <scope>NUCLEOTIDE SEQUENCE [LARGE SCALE GENOMIC DNA]</scope>
    <source>
        <strain evidence="6">170</strain>
    </source>
</reference>
<dbReference type="GO" id="GO:0016020">
    <property type="term" value="C:membrane"/>
    <property type="evidence" value="ECO:0007669"/>
    <property type="project" value="UniProtKB-SubCell"/>
</dbReference>
<evidence type="ECO:0000256" key="4">
    <source>
        <dbReference type="SAM" id="Phobius"/>
    </source>
</evidence>
<feature type="transmembrane region" description="Helical" evidence="4">
    <location>
        <begin position="355"/>
        <end position="376"/>
    </location>
</feature>
<feature type="region of interest" description="Disordered" evidence="3">
    <location>
        <begin position="1"/>
        <end position="23"/>
    </location>
</feature>
<feature type="transmembrane region" description="Helical" evidence="4">
    <location>
        <begin position="146"/>
        <end position="173"/>
    </location>
</feature>
<dbReference type="PANTHER" id="PTHR11360:SF234">
    <property type="entry name" value="MFS-TYPE TRANSPORTER DBAD-RELATED"/>
    <property type="match status" value="1"/>
</dbReference>
<feature type="domain" description="Major facilitator superfamily (MFS) profile" evidence="5">
    <location>
        <begin position="49"/>
        <end position="437"/>
    </location>
</feature>
<evidence type="ECO:0000256" key="2">
    <source>
        <dbReference type="ARBA" id="ARBA00006727"/>
    </source>
</evidence>
<protein>
    <submittedName>
        <fullName evidence="6">MFS monocarboxylate transporter protein</fullName>
    </submittedName>
</protein>
<dbReference type="GeneID" id="28845983"/>
<organism evidence="6 7">
    <name type="scientific">Pochonia chlamydosporia 170</name>
    <dbReference type="NCBI Taxonomy" id="1380566"/>
    <lineage>
        <taxon>Eukaryota</taxon>
        <taxon>Fungi</taxon>
        <taxon>Dikarya</taxon>
        <taxon>Ascomycota</taxon>
        <taxon>Pezizomycotina</taxon>
        <taxon>Sordariomycetes</taxon>
        <taxon>Hypocreomycetidae</taxon>
        <taxon>Hypocreales</taxon>
        <taxon>Clavicipitaceae</taxon>
        <taxon>Pochonia</taxon>
    </lineage>
</organism>
<accession>A0A179FXM7</accession>
<comment type="caution">
    <text evidence="6">The sequence shown here is derived from an EMBL/GenBank/DDBJ whole genome shotgun (WGS) entry which is preliminary data.</text>
</comment>
<keyword evidence="4" id="KW-0472">Membrane</keyword>
<dbReference type="AlphaFoldDB" id="A0A179FXM7"/>
<dbReference type="InterPro" id="IPR020846">
    <property type="entry name" value="MFS_dom"/>
</dbReference>
<dbReference type="InterPro" id="IPR050327">
    <property type="entry name" value="Proton-linked_MCT"/>
</dbReference>
<feature type="transmembrane region" description="Helical" evidence="4">
    <location>
        <begin position="325"/>
        <end position="343"/>
    </location>
</feature>
<sequence length="467" mass="49886">MAAVAPSAALHAASCTPNPQDEEHATDVDVIHNAEQKLPIDPPDGGLKAWLQVAASFALYFNHLGLVNSFGTFQSYYTSHLTPSNPPSPSSISWIGSIQIFLLMSVSVIIGPLYDMGHCRALIATGTILISTGFMLTSISTTYWQILLAQGICIGLGTSFISVPSIAIVPLYFRKRRARAMSLATVGSGLGSTLYPLMFQNLQASIGFGWAMRAMGFLSLVLCAFAVLAIRPIPPSTPSWKHGSVSIKWFIDTSAFSEKTYLLYCAAIFFNNLVFFNSPYYLQSYALTHGMSTSQLAHYLIAILNACTIPGRIIPSFFADKFGPLDTFIIVCAFASASIFYWISATTAAGNIAFAVIYGFFSGGVVALATVVITSITPDLGRLGTRLGMVSIIKGVGSLVGPPISGAILSATGKYLGIQLFAALGLMLTTVFSVALRIVLVRREIKALPEQGMMHPESDGETAAART</sequence>
<dbReference type="GO" id="GO:0022857">
    <property type="term" value="F:transmembrane transporter activity"/>
    <property type="evidence" value="ECO:0007669"/>
    <property type="project" value="InterPro"/>
</dbReference>
<keyword evidence="4" id="KW-1133">Transmembrane helix</keyword>
<evidence type="ECO:0000313" key="7">
    <source>
        <dbReference type="Proteomes" id="UP000078397"/>
    </source>
</evidence>
<dbReference type="InterPro" id="IPR011701">
    <property type="entry name" value="MFS"/>
</dbReference>
<feature type="transmembrane region" description="Helical" evidence="4">
    <location>
        <begin position="415"/>
        <end position="440"/>
    </location>
</feature>
<feature type="transmembrane region" description="Helical" evidence="4">
    <location>
        <begin position="261"/>
        <end position="281"/>
    </location>
</feature>
<dbReference type="SUPFAM" id="SSF103473">
    <property type="entry name" value="MFS general substrate transporter"/>
    <property type="match status" value="1"/>
</dbReference>
<gene>
    <name evidence="6" type="ORF">VFPPC_02320</name>
</gene>
<keyword evidence="7" id="KW-1185">Reference proteome</keyword>
<feature type="transmembrane region" description="Helical" evidence="4">
    <location>
        <begin position="388"/>
        <end position="409"/>
    </location>
</feature>
<dbReference type="InterPro" id="IPR036259">
    <property type="entry name" value="MFS_trans_sf"/>
</dbReference>
<comment type="subcellular location">
    <subcellularLocation>
        <location evidence="1">Membrane</location>
        <topology evidence="1">Multi-pass membrane protein</topology>
    </subcellularLocation>
</comment>
<evidence type="ECO:0000313" key="6">
    <source>
        <dbReference type="EMBL" id="OAQ69729.1"/>
    </source>
</evidence>
<dbReference type="PROSITE" id="PS50850">
    <property type="entry name" value="MFS"/>
    <property type="match status" value="1"/>
</dbReference>
<feature type="compositionally biased region" description="Low complexity" evidence="3">
    <location>
        <begin position="1"/>
        <end position="13"/>
    </location>
</feature>
<evidence type="ECO:0000256" key="3">
    <source>
        <dbReference type="SAM" id="MobiDB-lite"/>
    </source>
</evidence>
<dbReference type="EMBL" id="LSBJ02000002">
    <property type="protein sequence ID" value="OAQ69729.1"/>
    <property type="molecule type" value="Genomic_DNA"/>
</dbReference>
<keyword evidence="4" id="KW-0812">Transmembrane</keyword>
<comment type="similarity">
    <text evidence="2">Belongs to the major facilitator superfamily. Monocarboxylate porter (TC 2.A.1.13) family.</text>
</comment>
<evidence type="ECO:0000259" key="5">
    <source>
        <dbReference type="PROSITE" id="PS50850"/>
    </source>
</evidence>
<feature type="transmembrane region" description="Helical" evidence="4">
    <location>
        <begin position="121"/>
        <end position="140"/>
    </location>
</feature>
<dbReference type="Pfam" id="PF07690">
    <property type="entry name" value="MFS_1"/>
    <property type="match status" value="1"/>
</dbReference>
<proteinExistence type="inferred from homology"/>
<feature type="transmembrane region" description="Helical" evidence="4">
    <location>
        <begin position="92"/>
        <end position="114"/>
    </location>
</feature>
<dbReference type="PANTHER" id="PTHR11360">
    <property type="entry name" value="MONOCARBOXYLATE TRANSPORTER"/>
    <property type="match status" value="1"/>
</dbReference>
<dbReference type="RefSeq" id="XP_018146266.1">
    <property type="nucleotide sequence ID" value="XM_018281989.1"/>
</dbReference>
<name>A0A179FXM7_METCM</name>
<dbReference type="Proteomes" id="UP000078397">
    <property type="component" value="Unassembled WGS sequence"/>
</dbReference>
<dbReference type="CDD" id="cd17352">
    <property type="entry name" value="MFS_MCT_SLC16"/>
    <property type="match status" value="1"/>
</dbReference>
<feature type="transmembrane region" description="Helical" evidence="4">
    <location>
        <begin position="180"/>
        <end position="198"/>
    </location>
</feature>
<feature type="transmembrane region" description="Helical" evidence="4">
    <location>
        <begin position="296"/>
        <end position="313"/>
    </location>
</feature>
<dbReference type="Gene3D" id="1.20.1250.20">
    <property type="entry name" value="MFS general substrate transporter like domains"/>
    <property type="match status" value="1"/>
</dbReference>